<gene>
    <name evidence="5 8" type="primary">rimM</name>
    <name evidence="8" type="ORF">RM531_04820</name>
</gene>
<evidence type="ECO:0000259" key="6">
    <source>
        <dbReference type="Pfam" id="PF01782"/>
    </source>
</evidence>
<dbReference type="RefSeq" id="WP_311657686.1">
    <property type="nucleotide sequence ID" value="NZ_JAVRHY010000003.1"/>
</dbReference>
<name>A0ABU3B5R4_9GAMM</name>
<dbReference type="PANTHER" id="PTHR33692">
    <property type="entry name" value="RIBOSOME MATURATION FACTOR RIMM"/>
    <property type="match status" value="1"/>
</dbReference>
<dbReference type="InterPro" id="IPR036976">
    <property type="entry name" value="RimM_N_sf"/>
</dbReference>
<feature type="domain" description="RimM N-terminal" evidence="6">
    <location>
        <begin position="10"/>
        <end position="93"/>
    </location>
</feature>
<dbReference type="Pfam" id="PF24986">
    <property type="entry name" value="PRC_RimM"/>
    <property type="match status" value="1"/>
</dbReference>
<reference evidence="8 9" key="1">
    <citation type="submission" date="2023-09" db="EMBL/GenBank/DDBJ databases">
        <authorList>
            <person name="Rey-Velasco X."/>
        </authorList>
    </citation>
    <scope>NUCLEOTIDE SEQUENCE [LARGE SCALE GENOMIC DNA]</scope>
    <source>
        <strain evidence="8 9">P385</strain>
    </source>
</reference>
<dbReference type="Gene3D" id="2.30.30.240">
    <property type="entry name" value="PRC-barrel domain"/>
    <property type="match status" value="1"/>
</dbReference>
<evidence type="ECO:0000256" key="1">
    <source>
        <dbReference type="ARBA" id="ARBA00022490"/>
    </source>
</evidence>
<dbReference type="Proteomes" id="UP001259982">
    <property type="component" value="Unassembled WGS sequence"/>
</dbReference>
<organism evidence="8 9">
    <name type="scientific">Spectribacter acetivorans</name>
    <dbReference type="NCBI Taxonomy" id="3075603"/>
    <lineage>
        <taxon>Bacteria</taxon>
        <taxon>Pseudomonadati</taxon>
        <taxon>Pseudomonadota</taxon>
        <taxon>Gammaproteobacteria</taxon>
        <taxon>Salinisphaerales</taxon>
        <taxon>Salinisphaeraceae</taxon>
        <taxon>Spectribacter</taxon>
    </lineage>
</organism>
<evidence type="ECO:0000256" key="2">
    <source>
        <dbReference type="ARBA" id="ARBA00022517"/>
    </source>
</evidence>
<dbReference type="InterPro" id="IPR011961">
    <property type="entry name" value="RimM"/>
</dbReference>
<evidence type="ECO:0000259" key="7">
    <source>
        <dbReference type="Pfam" id="PF24986"/>
    </source>
</evidence>
<dbReference type="InterPro" id="IPR002676">
    <property type="entry name" value="RimM_N"/>
</dbReference>
<evidence type="ECO:0000313" key="8">
    <source>
        <dbReference type="EMBL" id="MDT0617786.1"/>
    </source>
</evidence>
<dbReference type="Pfam" id="PF01782">
    <property type="entry name" value="RimM"/>
    <property type="match status" value="1"/>
</dbReference>
<comment type="caution">
    <text evidence="8">The sequence shown here is derived from an EMBL/GenBank/DDBJ whole genome shotgun (WGS) entry which is preliminary data.</text>
</comment>
<dbReference type="InterPro" id="IPR056792">
    <property type="entry name" value="PRC_RimM"/>
</dbReference>
<feature type="domain" description="Ribosome maturation factor RimM PRC barrel" evidence="7">
    <location>
        <begin position="105"/>
        <end position="169"/>
    </location>
</feature>
<dbReference type="HAMAP" id="MF_00014">
    <property type="entry name" value="Ribosome_mat_RimM"/>
    <property type="match status" value="1"/>
</dbReference>
<evidence type="ECO:0000256" key="4">
    <source>
        <dbReference type="ARBA" id="ARBA00023186"/>
    </source>
</evidence>
<comment type="similarity">
    <text evidence="5">Belongs to the RimM family.</text>
</comment>
<keyword evidence="4 5" id="KW-0143">Chaperone</keyword>
<evidence type="ECO:0000313" key="9">
    <source>
        <dbReference type="Proteomes" id="UP001259982"/>
    </source>
</evidence>
<dbReference type="SUPFAM" id="SSF50447">
    <property type="entry name" value="Translation proteins"/>
    <property type="match status" value="1"/>
</dbReference>
<keyword evidence="2 5" id="KW-0690">Ribosome biogenesis</keyword>
<dbReference type="InterPro" id="IPR009000">
    <property type="entry name" value="Transl_B-barrel_sf"/>
</dbReference>
<comment type="domain">
    <text evidence="5">The PRC barrel domain binds ribosomal protein uS19.</text>
</comment>
<dbReference type="SUPFAM" id="SSF50346">
    <property type="entry name" value="PRC-barrel domain"/>
    <property type="match status" value="1"/>
</dbReference>
<comment type="subcellular location">
    <subcellularLocation>
        <location evidence="5">Cytoplasm</location>
    </subcellularLocation>
</comment>
<comment type="function">
    <text evidence="5">An accessory protein needed during the final step in the assembly of 30S ribosomal subunit, possibly for assembly of the head region. Essential for efficient processing of 16S rRNA. May be needed both before and after RbfA during the maturation of 16S rRNA. It has affinity for free ribosomal 30S subunits but not for 70S ribosomes.</text>
</comment>
<protein>
    <recommendedName>
        <fullName evidence="5">Ribosome maturation factor RimM</fullName>
    </recommendedName>
</protein>
<evidence type="ECO:0000256" key="3">
    <source>
        <dbReference type="ARBA" id="ARBA00022552"/>
    </source>
</evidence>
<keyword evidence="9" id="KW-1185">Reference proteome</keyword>
<proteinExistence type="inferred from homology"/>
<evidence type="ECO:0000256" key="5">
    <source>
        <dbReference type="HAMAP-Rule" id="MF_00014"/>
    </source>
</evidence>
<accession>A0ABU3B5R4</accession>
<keyword evidence="3 5" id="KW-0698">rRNA processing</keyword>
<dbReference type="Gene3D" id="2.40.30.60">
    <property type="entry name" value="RimM"/>
    <property type="match status" value="1"/>
</dbReference>
<dbReference type="InterPro" id="IPR011033">
    <property type="entry name" value="PRC_barrel-like_sf"/>
</dbReference>
<sequence>MSSGTDTVLLGRISGLFGVRGWLKVYSYTEPPAAIFDYALWYLGDNASPMRVCHHRKQGRGLVVQLAADDAPPIEDRDVAAALVGLDVRVAREALPSLPDDQVYWADLLGCRVVTRDGVDLGRVDGLMDTGEHPVLVVENGRQRLIPFVRGPVVDSVDTGEGRIVVDWDPEF</sequence>
<dbReference type="PANTHER" id="PTHR33692:SF1">
    <property type="entry name" value="RIBOSOME MATURATION FACTOR RIMM"/>
    <property type="match status" value="1"/>
</dbReference>
<dbReference type="NCBIfam" id="TIGR02273">
    <property type="entry name" value="16S_RimM"/>
    <property type="match status" value="1"/>
</dbReference>
<keyword evidence="1 5" id="KW-0963">Cytoplasm</keyword>
<comment type="subunit">
    <text evidence="5">Binds ribosomal protein uS19.</text>
</comment>
<dbReference type="EMBL" id="JAVRHY010000003">
    <property type="protein sequence ID" value="MDT0617786.1"/>
    <property type="molecule type" value="Genomic_DNA"/>
</dbReference>